<dbReference type="SUPFAM" id="SSF53335">
    <property type="entry name" value="S-adenosyl-L-methionine-dependent methyltransferases"/>
    <property type="match status" value="1"/>
</dbReference>
<dbReference type="Gene3D" id="3.40.50.150">
    <property type="entry name" value="Vaccinia Virus protein VP39"/>
    <property type="match status" value="1"/>
</dbReference>
<keyword evidence="11" id="KW-1185">Reference proteome</keyword>
<keyword evidence="7" id="KW-0808">Transferase</keyword>
<organism evidence="10 11">
    <name type="scientific">Owenia fusiformis</name>
    <name type="common">Polychaete worm</name>
    <dbReference type="NCBI Taxonomy" id="6347"/>
    <lineage>
        <taxon>Eukaryota</taxon>
        <taxon>Metazoa</taxon>
        <taxon>Spiralia</taxon>
        <taxon>Lophotrochozoa</taxon>
        <taxon>Annelida</taxon>
        <taxon>Polychaeta</taxon>
        <taxon>Sedentaria</taxon>
        <taxon>Canalipalpata</taxon>
        <taxon>Sabellida</taxon>
        <taxon>Oweniida</taxon>
        <taxon>Oweniidae</taxon>
        <taxon>Owenia</taxon>
    </lineage>
</organism>
<dbReference type="InterPro" id="IPR029063">
    <property type="entry name" value="SAM-dependent_MTases_sf"/>
</dbReference>
<evidence type="ECO:0000256" key="1">
    <source>
        <dbReference type="ARBA" id="ARBA00004123"/>
    </source>
</evidence>
<keyword evidence="6" id="KW-0489">Methyltransferase</keyword>
<gene>
    <name evidence="10" type="ORF">OFUS_LOCUS16931</name>
</gene>
<dbReference type="Proteomes" id="UP000749559">
    <property type="component" value="Unassembled WGS sequence"/>
</dbReference>
<dbReference type="PANTHER" id="PTHR13539:SF3">
    <property type="entry name" value="CALMODULIN-LYSINE N-METHYLTRANSFERASE"/>
    <property type="match status" value="1"/>
</dbReference>
<dbReference type="GO" id="GO:0032259">
    <property type="term" value="P:methylation"/>
    <property type="evidence" value="ECO:0007669"/>
    <property type="project" value="UniProtKB-KW"/>
</dbReference>
<evidence type="ECO:0000313" key="10">
    <source>
        <dbReference type="EMBL" id="CAH1791892.1"/>
    </source>
</evidence>
<evidence type="ECO:0000256" key="6">
    <source>
        <dbReference type="ARBA" id="ARBA00022603"/>
    </source>
</evidence>
<comment type="subcellular location">
    <subcellularLocation>
        <location evidence="2">Cytoplasm</location>
    </subcellularLocation>
    <subcellularLocation>
        <location evidence="1">Nucleus</location>
    </subcellularLocation>
</comment>
<dbReference type="InterPro" id="IPR025800">
    <property type="entry name" value="CaM-Lys-N-MeTrfase"/>
</dbReference>
<keyword evidence="5" id="KW-0963">Cytoplasm</keyword>
<dbReference type="EMBL" id="CAIIXF020000008">
    <property type="protein sequence ID" value="CAH1791892.1"/>
    <property type="molecule type" value="Genomic_DNA"/>
</dbReference>
<sequence length="409" mass="46147">SKMAPLDVQNNLQTLKRQQLRARRRWRMLYDVIRGKRCSINEVSVRRFTTFGLLHTAKIRSYNNADVDSTISTKTNTVTSILKDINSNGLKSEIIKPDTNGKEPDADTNGKESDADTNGKESDADTNGKESEADTNGKESDADTNGKESDTDTNGKESDVSSGNTAESKTEDFCWFRYTASVAGGQSQFDIRQLTKAPDIEDILGFNNTGNVCVWPSEEVLTYYLLKHKEKFSQKTVCELGGGMTCLAGVAVAIATDASKVLLTDGNEQSADNVQEIITRNVKQFCDTEVHSSILRWDRRQSVGDLEGKFDYVICADCFFFDEYREDLVHTIYSCLKPKGEAIMFAPTRGATFQSFMDLCKDKFTMTRTENYDDTVWKLHQRYKSKGEEIYDENLHYPVMLHLIKKEEL</sequence>
<comment type="caution">
    <text evidence="10">The sequence shown here is derived from an EMBL/GenBank/DDBJ whole genome shotgun (WGS) entry which is preliminary data.</text>
</comment>
<evidence type="ECO:0000256" key="3">
    <source>
        <dbReference type="ARBA" id="ARBA00011914"/>
    </source>
</evidence>
<feature type="compositionally biased region" description="Basic and acidic residues" evidence="9">
    <location>
        <begin position="93"/>
        <end position="159"/>
    </location>
</feature>
<dbReference type="GO" id="GO:0018025">
    <property type="term" value="F:calmodulin-lysine N-methyltransferase activity"/>
    <property type="evidence" value="ECO:0007669"/>
    <property type="project" value="UniProtKB-EC"/>
</dbReference>
<dbReference type="OrthoDB" id="413520at2759"/>
<dbReference type="InterPro" id="IPR019410">
    <property type="entry name" value="Methyltransf_16"/>
</dbReference>
<dbReference type="GO" id="GO:0005634">
    <property type="term" value="C:nucleus"/>
    <property type="evidence" value="ECO:0007669"/>
    <property type="project" value="UniProtKB-SubCell"/>
</dbReference>
<evidence type="ECO:0000256" key="9">
    <source>
        <dbReference type="SAM" id="MobiDB-lite"/>
    </source>
</evidence>
<feature type="region of interest" description="Disordered" evidence="9">
    <location>
        <begin position="91"/>
        <end position="166"/>
    </location>
</feature>
<evidence type="ECO:0000256" key="7">
    <source>
        <dbReference type="ARBA" id="ARBA00022679"/>
    </source>
</evidence>
<evidence type="ECO:0000256" key="8">
    <source>
        <dbReference type="ARBA" id="ARBA00023242"/>
    </source>
</evidence>
<accession>A0A8J1U1C0</accession>
<reference evidence="10" key="1">
    <citation type="submission" date="2022-03" db="EMBL/GenBank/DDBJ databases">
        <authorList>
            <person name="Martin C."/>
        </authorList>
    </citation>
    <scope>NUCLEOTIDE SEQUENCE</scope>
</reference>
<name>A0A8J1U1C0_OWEFU</name>
<dbReference type="EC" id="2.1.1.60" evidence="3"/>
<evidence type="ECO:0000256" key="4">
    <source>
        <dbReference type="ARBA" id="ARBA00020594"/>
    </source>
</evidence>
<dbReference type="PANTHER" id="PTHR13539">
    <property type="entry name" value="CALMODULIN-LYSINE N-METHYLTRANSFERASE"/>
    <property type="match status" value="1"/>
</dbReference>
<evidence type="ECO:0000256" key="5">
    <source>
        <dbReference type="ARBA" id="ARBA00022490"/>
    </source>
</evidence>
<dbReference type="GO" id="GO:0005737">
    <property type="term" value="C:cytoplasm"/>
    <property type="evidence" value="ECO:0007669"/>
    <property type="project" value="UniProtKB-SubCell"/>
</dbReference>
<evidence type="ECO:0000313" key="11">
    <source>
        <dbReference type="Proteomes" id="UP000749559"/>
    </source>
</evidence>
<protein>
    <recommendedName>
        <fullName evidence="4">Calmodulin-lysine N-methyltransferase</fullName>
        <ecNumber evidence="3">2.1.1.60</ecNumber>
    </recommendedName>
</protein>
<dbReference type="AlphaFoldDB" id="A0A8J1U1C0"/>
<feature type="non-terminal residue" evidence="10">
    <location>
        <position position="409"/>
    </location>
</feature>
<dbReference type="Pfam" id="PF10294">
    <property type="entry name" value="Methyltransf_16"/>
    <property type="match status" value="1"/>
</dbReference>
<proteinExistence type="predicted"/>
<keyword evidence="8" id="KW-0539">Nucleus</keyword>
<evidence type="ECO:0000256" key="2">
    <source>
        <dbReference type="ARBA" id="ARBA00004496"/>
    </source>
</evidence>